<keyword evidence="2" id="KW-0863">Zinc-finger</keyword>
<dbReference type="PROSITE" id="PS00028">
    <property type="entry name" value="ZINC_FINGER_C2H2_1"/>
    <property type="match status" value="1"/>
</dbReference>
<dbReference type="PANTHER" id="PTHR47487:SF12">
    <property type="entry name" value="GLUTENIN, HIGH MOLECULAR WEIGHT SUBUNIT DX5-LIKE"/>
    <property type="match status" value="1"/>
</dbReference>
<evidence type="ECO:0000313" key="8">
    <source>
        <dbReference type="Proteomes" id="UP000595140"/>
    </source>
</evidence>
<evidence type="ECO:0000259" key="6">
    <source>
        <dbReference type="PROSITE" id="PS00028"/>
    </source>
</evidence>
<reference evidence="7 8" key="1">
    <citation type="submission" date="2018-04" db="EMBL/GenBank/DDBJ databases">
        <authorList>
            <person name="Vogel A."/>
        </authorList>
    </citation>
    <scope>NUCLEOTIDE SEQUENCE [LARGE SCALE GENOMIC DNA]</scope>
</reference>
<dbReference type="InterPro" id="IPR022755">
    <property type="entry name" value="Znf_C2H2_jaz"/>
</dbReference>
<keyword evidence="4" id="KW-0175">Coiled coil</keyword>
<dbReference type="Gene3D" id="3.30.160.60">
    <property type="entry name" value="Classic Zinc Finger"/>
    <property type="match status" value="2"/>
</dbReference>
<dbReference type="SMART" id="SM00451">
    <property type="entry name" value="ZnF_U1"/>
    <property type="match status" value="2"/>
</dbReference>
<keyword evidence="1" id="KW-0479">Metal-binding</keyword>
<dbReference type="Proteomes" id="UP000595140">
    <property type="component" value="Unassembled WGS sequence"/>
</dbReference>
<feature type="compositionally biased region" description="Low complexity" evidence="5">
    <location>
        <begin position="75"/>
        <end position="89"/>
    </location>
</feature>
<dbReference type="PANTHER" id="PTHR47487">
    <property type="entry name" value="OS06G0651300 PROTEIN-RELATED"/>
    <property type="match status" value="1"/>
</dbReference>
<evidence type="ECO:0000256" key="5">
    <source>
        <dbReference type="SAM" id="MobiDB-lite"/>
    </source>
</evidence>
<dbReference type="SUPFAM" id="SSF57667">
    <property type="entry name" value="beta-beta-alpha zinc fingers"/>
    <property type="match status" value="2"/>
</dbReference>
<keyword evidence="8" id="KW-1185">Reference proteome</keyword>
<feature type="compositionally biased region" description="Basic residues" evidence="5">
    <location>
        <begin position="471"/>
        <end position="487"/>
    </location>
</feature>
<evidence type="ECO:0000256" key="3">
    <source>
        <dbReference type="ARBA" id="ARBA00022833"/>
    </source>
</evidence>
<feature type="domain" description="C2H2-type" evidence="6">
    <location>
        <begin position="508"/>
        <end position="530"/>
    </location>
</feature>
<feature type="compositionally biased region" description="Polar residues" evidence="5">
    <location>
        <begin position="15"/>
        <end position="24"/>
    </location>
</feature>
<feature type="region of interest" description="Disordered" evidence="5">
    <location>
        <begin position="137"/>
        <end position="165"/>
    </location>
</feature>
<dbReference type="GO" id="GO:0003676">
    <property type="term" value="F:nucleic acid binding"/>
    <property type="evidence" value="ECO:0007669"/>
    <property type="project" value="InterPro"/>
</dbReference>
<keyword evidence="3" id="KW-0862">Zinc</keyword>
<dbReference type="GO" id="GO:0008270">
    <property type="term" value="F:zinc ion binding"/>
    <property type="evidence" value="ECO:0007669"/>
    <property type="project" value="UniProtKB-KW"/>
</dbReference>
<feature type="region of interest" description="Disordered" evidence="5">
    <location>
        <begin position="439"/>
        <end position="500"/>
    </location>
</feature>
<protein>
    <recommendedName>
        <fullName evidence="6">C2H2-type domain-containing protein</fullName>
    </recommendedName>
</protein>
<feature type="compositionally biased region" description="Polar residues" evidence="5">
    <location>
        <begin position="207"/>
        <end position="217"/>
    </location>
</feature>
<dbReference type="InterPro" id="IPR013087">
    <property type="entry name" value="Znf_C2H2_type"/>
</dbReference>
<dbReference type="InterPro" id="IPR036236">
    <property type="entry name" value="Znf_C2H2_sf"/>
</dbReference>
<feature type="region of interest" description="Disordered" evidence="5">
    <location>
        <begin position="562"/>
        <end position="597"/>
    </location>
</feature>
<dbReference type="Pfam" id="PF12874">
    <property type="entry name" value="zf-met"/>
    <property type="match status" value="1"/>
</dbReference>
<gene>
    <name evidence="7" type="ORF">CCAM_LOCUS44633</name>
</gene>
<evidence type="ECO:0000313" key="7">
    <source>
        <dbReference type="EMBL" id="VFR02858.1"/>
    </source>
</evidence>
<dbReference type="SMART" id="SM00355">
    <property type="entry name" value="ZnF_C2H2"/>
    <property type="match status" value="2"/>
</dbReference>
<dbReference type="EMBL" id="OOIL02006840">
    <property type="protein sequence ID" value="VFR02858.1"/>
    <property type="molecule type" value="Genomic_DNA"/>
</dbReference>
<evidence type="ECO:0000256" key="2">
    <source>
        <dbReference type="ARBA" id="ARBA00022771"/>
    </source>
</evidence>
<name>A0A484NRN1_9ASTE</name>
<feature type="region of interest" description="Disordered" evidence="5">
    <location>
        <begin position="39"/>
        <end position="91"/>
    </location>
</feature>
<accession>A0A484NRN1</accession>
<feature type="region of interest" description="Disordered" evidence="5">
    <location>
        <begin position="15"/>
        <end position="34"/>
    </location>
</feature>
<evidence type="ECO:0000256" key="1">
    <source>
        <dbReference type="ARBA" id="ARBA00022723"/>
    </source>
</evidence>
<feature type="compositionally biased region" description="Polar residues" evidence="5">
    <location>
        <begin position="231"/>
        <end position="241"/>
    </location>
</feature>
<feature type="compositionally biased region" description="Basic residues" evidence="5">
    <location>
        <begin position="322"/>
        <end position="335"/>
    </location>
</feature>
<dbReference type="AlphaFoldDB" id="A0A484NRN1"/>
<proteinExistence type="predicted"/>
<dbReference type="OrthoDB" id="434647at2759"/>
<sequence length="597" mass="65813">MDDYEIGLMILSRSPKWQQLNNPDGGSFRKRSTVDVEVEVDETIGSTDQTPPFNFADSDDEDPIPRPIGRKKAKSIASGSGGPASVSASSRDEIGRTMIEQLRAFNLQEQERLKLKEELKLKEQEAEMKNAVQDNWLHRVNSESSKSQTLARRSRKQKSEIMDFSSQQQQQYQYWQLQSQSYDPSAYNYHHHQSYYHQQYPNGGCDYTNQQNAQQPQEKNHQHIHPPGVSDPSSTGLCAPSQENPYQLQAQQGSGDPSVAATMTYLTPGLQQGHQWYSQPDPYAPSIGGPGLAIGVGSQPYVLHTSVASQAPQKFGNQRGGRPLRGKSLHGKGHSQGRGVSTVSSSSITDASAGNNQQAKVFRCEVCKADCTSLEVLEQHNHGKRHMKNLRKLELSKRLAEVQNGKKIVADPGKTQNSLQVEESKPGISIKPSQSLEHQAAVQGEDGKHELENPDVPVPLEAPKVIDQRRGSKRAIRGGGRGGKRMRVSGPSSERGPPKPKVVIPLVCDLCNVKCDTQEVLDRHLSGKKHLSKRKHFEAHQAMYGPLELQVLYPPNPITQSLLQSQQPLSVPHETSEPSAPAAPLPPLTSQSQNTAP</sequence>
<feature type="compositionally biased region" description="Polar residues" evidence="5">
    <location>
        <begin position="142"/>
        <end position="151"/>
    </location>
</feature>
<feature type="coiled-coil region" evidence="4">
    <location>
        <begin position="105"/>
        <end position="134"/>
    </location>
</feature>
<feature type="compositionally biased region" description="Low complexity" evidence="5">
    <location>
        <begin position="340"/>
        <end position="353"/>
    </location>
</feature>
<feature type="region of interest" description="Disordered" evidence="5">
    <location>
        <begin position="312"/>
        <end position="355"/>
    </location>
</feature>
<evidence type="ECO:0000256" key="4">
    <source>
        <dbReference type="SAM" id="Coils"/>
    </source>
</evidence>
<dbReference type="InterPro" id="IPR003604">
    <property type="entry name" value="Matrin/U1-like-C_Znf_C2H2"/>
</dbReference>
<organism evidence="7 8">
    <name type="scientific">Cuscuta campestris</name>
    <dbReference type="NCBI Taxonomy" id="132261"/>
    <lineage>
        <taxon>Eukaryota</taxon>
        <taxon>Viridiplantae</taxon>
        <taxon>Streptophyta</taxon>
        <taxon>Embryophyta</taxon>
        <taxon>Tracheophyta</taxon>
        <taxon>Spermatophyta</taxon>
        <taxon>Magnoliopsida</taxon>
        <taxon>eudicotyledons</taxon>
        <taxon>Gunneridae</taxon>
        <taxon>Pentapetalae</taxon>
        <taxon>asterids</taxon>
        <taxon>lamiids</taxon>
        <taxon>Solanales</taxon>
        <taxon>Convolvulaceae</taxon>
        <taxon>Cuscuteae</taxon>
        <taxon>Cuscuta</taxon>
        <taxon>Cuscuta subgen. Grammica</taxon>
        <taxon>Cuscuta sect. Cleistogrammica</taxon>
    </lineage>
</organism>
<feature type="region of interest" description="Disordered" evidence="5">
    <location>
        <begin position="200"/>
        <end position="241"/>
    </location>
</feature>
<dbReference type="Pfam" id="PF12171">
    <property type="entry name" value="zf-C2H2_jaz"/>
    <property type="match status" value="1"/>
</dbReference>